<evidence type="ECO:0000256" key="2">
    <source>
        <dbReference type="ARBA" id="ARBA00006555"/>
    </source>
</evidence>
<keyword evidence="3" id="KW-0813">Transport</keyword>
<accession>A0A6C0GM08</accession>
<evidence type="ECO:0000256" key="5">
    <source>
        <dbReference type="ARBA" id="ARBA00022519"/>
    </source>
</evidence>
<dbReference type="GO" id="GO:0015891">
    <property type="term" value="P:siderophore transport"/>
    <property type="evidence" value="ECO:0007669"/>
    <property type="project" value="InterPro"/>
</dbReference>
<dbReference type="GO" id="GO:0031992">
    <property type="term" value="F:energy transducer activity"/>
    <property type="evidence" value="ECO:0007669"/>
    <property type="project" value="InterPro"/>
</dbReference>
<evidence type="ECO:0000313" key="13">
    <source>
        <dbReference type="Proteomes" id="UP000480178"/>
    </source>
</evidence>
<proteinExistence type="inferred from homology"/>
<evidence type="ECO:0000256" key="7">
    <source>
        <dbReference type="ARBA" id="ARBA00022927"/>
    </source>
</evidence>
<dbReference type="NCBIfam" id="TIGR01352">
    <property type="entry name" value="tonB_Cterm"/>
    <property type="match status" value="1"/>
</dbReference>
<protein>
    <submittedName>
        <fullName evidence="12">Energy transducer TonB</fullName>
    </submittedName>
</protein>
<comment type="subcellular location">
    <subcellularLocation>
        <location evidence="1">Cell inner membrane</location>
        <topology evidence="1">Single-pass membrane protein</topology>
        <orientation evidence="1">Periplasmic side</orientation>
    </subcellularLocation>
</comment>
<feature type="domain" description="TonB C-terminal" evidence="11">
    <location>
        <begin position="137"/>
        <end position="227"/>
    </location>
</feature>
<comment type="similarity">
    <text evidence="2">Belongs to the TonB family.</text>
</comment>
<dbReference type="GO" id="GO:0030288">
    <property type="term" value="C:outer membrane-bounded periplasmic space"/>
    <property type="evidence" value="ECO:0007669"/>
    <property type="project" value="InterPro"/>
</dbReference>
<dbReference type="EMBL" id="CP048222">
    <property type="protein sequence ID" value="QHT69111.1"/>
    <property type="molecule type" value="Genomic_DNA"/>
</dbReference>
<dbReference type="Proteomes" id="UP000480178">
    <property type="component" value="Chromosome"/>
</dbReference>
<evidence type="ECO:0000256" key="8">
    <source>
        <dbReference type="ARBA" id="ARBA00022989"/>
    </source>
</evidence>
<evidence type="ECO:0000259" key="11">
    <source>
        <dbReference type="PROSITE" id="PS52015"/>
    </source>
</evidence>
<sequence length="227" mass="25161">MEVKKYEKVDLARQSGLFMNIGLIVALGLCLLAFEWKSYDDLSQVEYEAQAVETEELIEIPITEMPPPPPPVIQQPEIVEVPDEEEIKEELVNLDTEITPETVVAPPAPPAPAAPVVEEEETNEIFQVVENQPAPVGGYEAFYKYIGKNIKYPDQARRMGVEGKVFVQFVVDKDGSITDVNVLKGIGSGCDEEAIRVVKSAPKWTPGKQRGRPVRVRMSVPIAFKLG</sequence>
<dbReference type="PROSITE" id="PS52015">
    <property type="entry name" value="TONB_CTD"/>
    <property type="match status" value="1"/>
</dbReference>
<dbReference type="InterPro" id="IPR037682">
    <property type="entry name" value="TonB_C"/>
</dbReference>
<keyword evidence="5" id="KW-0997">Cell inner membrane</keyword>
<keyword evidence="4" id="KW-1003">Cell membrane</keyword>
<dbReference type="InterPro" id="IPR003538">
    <property type="entry name" value="TonB"/>
</dbReference>
<gene>
    <name evidence="12" type="ORF">GXP67_21925</name>
</gene>
<dbReference type="GO" id="GO:0015031">
    <property type="term" value="P:protein transport"/>
    <property type="evidence" value="ECO:0007669"/>
    <property type="project" value="UniProtKB-KW"/>
</dbReference>
<name>A0A6C0GM08_9BACT</name>
<evidence type="ECO:0000256" key="1">
    <source>
        <dbReference type="ARBA" id="ARBA00004383"/>
    </source>
</evidence>
<keyword evidence="8 10" id="KW-1133">Transmembrane helix</keyword>
<dbReference type="InterPro" id="IPR006260">
    <property type="entry name" value="TonB/TolA_C"/>
</dbReference>
<dbReference type="Gene3D" id="3.30.1150.10">
    <property type="match status" value="1"/>
</dbReference>
<reference evidence="12 13" key="1">
    <citation type="submission" date="2020-01" db="EMBL/GenBank/DDBJ databases">
        <authorList>
            <person name="Kim M.K."/>
        </authorList>
    </citation>
    <scope>NUCLEOTIDE SEQUENCE [LARGE SCALE GENOMIC DNA]</scope>
    <source>
        <strain evidence="12 13">172606-1</strain>
    </source>
</reference>
<dbReference type="RefSeq" id="WP_162445104.1">
    <property type="nucleotide sequence ID" value="NZ_CP048222.1"/>
</dbReference>
<dbReference type="GO" id="GO:0098797">
    <property type="term" value="C:plasma membrane protein complex"/>
    <property type="evidence" value="ECO:0007669"/>
    <property type="project" value="TreeGrafter"/>
</dbReference>
<evidence type="ECO:0000256" key="10">
    <source>
        <dbReference type="SAM" id="Phobius"/>
    </source>
</evidence>
<keyword evidence="7" id="KW-0653">Protein transport</keyword>
<evidence type="ECO:0000256" key="4">
    <source>
        <dbReference type="ARBA" id="ARBA00022475"/>
    </source>
</evidence>
<organism evidence="12 13">
    <name type="scientific">Rhodocytophaga rosea</name>
    <dbReference type="NCBI Taxonomy" id="2704465"/>
    <lineage>
        <taxon>Bacteria</taxon>
        <taxon>Pseudomonadati</taxon>
        <taxon>Bacteroidota</taxon>
        <taxon>Cytophagia</taxon>
        <taxon>Cytophagales</taxon>
        <taxon>Rhodocytophagaceae</taxon>
        <taxon>Rhodocytophaga</taxon>
    </lineage>
</organism>
<dbReference type="AlphaFoldDB" id="A0A6C0GM08"/>
<dbReference type="KEGG" id="rhoz:GXP67_21925"/>
<dbReference type="GO" id="GO:0055085">
    <property type="term" value="P:transmembrane transport"/>
    <property type="evidence" value="ECO:0007669"/>
    <property type="project" value="InterPro"/>
</dbReference>
<dbReference type="PRINTS" id="PR01374">
    <property type="entry name" value="TONBPROTEIN"/>
</dbReference>
<evidence type="ECO:0000256" key="6">
    <source>
        <dbReference type="ARBA" id="ARBA00022692"/>
    </source>
</evidence>
<evidence type="ECO:0000313" key="12">
    <source>
        <dbReference type="EMBL" id="QHT69111.1"/>
    </source>
</evidence>
<keyword evidence="6 10" id="KW-0812">Transmembrane</keyword>
<keyword evidence="13" id="KW-1185">Reference proteome</keyword>
<feature type="transmembrane region" description="Helical" evidence="10">
    <location>
        <begin position="15"/>
        <end position="34"/>
    </location>
</feature>
<evidence type="ECO:0000256" key="9">
    <source>
        <dbReference type="ARBA" id="ARBA00023136"/>
    </source>
</evidence>
<evidence type="ECO:0000256" key="3">
    <source>
        <dbReference type="ARBA" id="ARBA00022448"/>
    </source>
</evidence>
<dbReference type="Pfam" id="PF03544">
    <property type="entry name" value="TonB_C"/>
    <property type="match status" value="1"/>
</dbReference>
<dbReference type="SUPFAM" id="SSF74653">
    <property type="entry name" value="TolA/TonB C-terminal domain"/>
    <property type="match status" value="1"/>
</dbReference>
<dbReference type="PANTHER" id="PTHR33446">
    <property type="entry name" value="PROTEIN TONB-RELATED"/>
    <property type="match status" value="1"/>
</dbReference>
<keyword evidence="9 10" id="KW-0472">Membrane</keyword>
<dbReference type="InterPro" id="IPR051045">
    <property type="entry name" value="TonB-dependent_transducer"/>
</dbReference>
<dbReference type="PANTHER" id="PTHR33446:SF2">
    <property type="entry name" value="PROTEIN TONB"/>
    <property type="match status" value="1"/>
</dbReference>